<protein>
    <submittedName>
        <fullName evidence="1">Uncharacterized protein</fullName>
    </submittedName>
</protein>
<dbReference type="EMBL" id="MT144510">
    <property type="protein sequence ID" value="QJA54477.1"/>
    <property type="molecule type" value="Genomic_DNA"/>
</dbReference>
<accession>A0A6H2A4G4</accession>
<proteinExistence type="predicted"/>
<gene>
    <name evidence="1" type="ORF">TM448A04955_0004</name>
</gene>
<organism evidence="1">
    <name type="scientific">viral metagenome</name>
    <dbReference type="NCBI Taxonomy" id="1070528"/>
    <lineage>
        <taxon>unclassified sequences</taxon>
        <taxon>metagenomes</taxon>
        <taxon>organismal metagenomes</taxon>
    </lineage>
</organism>
<reference evidence="1" key="1">
    <citation type="submission" date="2020-03" db="EMBL/GenBank/DDBJ databases">
        <title>The deep terrestrial virosphere.</title>
        <authorList>
            <person name="Holmfeldt K."/>
            <person name="Nilsson E."/>
            <person name="Simone D."/>
            <person name="Lopez-Fernandez M."/>
            <person name="Wu X."/>
            <person name="de Brujin I."/>
            <person name="Lundin D."/>
            <person name="Andersson A."/>
            <person name="Bertilsson S."/>
            <person name="Dopson M."/>
        </authorList>
    </citation>
    <scope>NUCLEOTIDE SEQUENCE</scope>
    <source>
        <strain evidence="1">TM448A04955</strain>
    </source>
</reference>
<sequence>MKLSECEVGQYVKVLTKSHCPETFTTFLAAYPTCIAPIMYVYQSGPGRIVVGDNRNTWLFNPEDLVLQNTEQSVELLPTGVGTSKVVEPKMLTLKDMLLNARTGVTRHRVGEPAIVSLLEGNDDDDGENNEWVSLKPITIQALEESGSCETDLHRFAMKAIEVDFNYYREPIPPSIAIDICDTLGIIWDGLVTKGFIRQKRDVFNPAAVKVCTGLRTAHIMYDGWAIASLDKNGVQLLGQIPQENVPFPVNSAGCAICREEDALHAINL</sequence>
<dbReference type="AlphaFoldDB" id="A0A6H2A4G4"/>
<name>A0A6H2A4G4_9ZZZZ</name>
<evidence type="ECO:0000313" key="1">
    <source>
        <dbReference type="EMBL" id="QJA54477.1"/>
    </source>
</evidence>